<dbReference type="Proteomes" id="UP000054241">
    <property type="component" value="Unassembled WGS sequence"/>
</dbReference>
<protein>
    <submittedName>
        <fullName evidence="1">Uncharacterized protein</fullName>
    </submittedName>
</protein>
<dbReference type="RefSeq" id="WP_067010937.1">
    <property type="nucleotide sequence ID" value="NZ_BNDU01000006.1"/>
</dbReference>
<evidence type="ECO:0000313" key="1">
    <source>
        <dbReference type="EMBL" id="KUM85833.1"/>
    </source>
</evidence>
<keyword evidence="2" id="KW-1185">Reference proteome</keyword>
<name>A0A117PQ97_9ACTN</name>
<reference evidence="1 2" key="1">
    <citation type="submission" date="2015-10" db="EMBL/GenBank/DDBJ databases">
        <title>Draft genome sequence of Streptomyces cellostaticus DSM 40189, type strain for the species Streptomyces cellostaticus.</title>
        <authorList>
            <person name="Ruckert C."/>
            <person name="Winkler A."/>
            <person name="Kalinowski J."/>
            <person name="Kampfer P."/>
            <person name="Glaeser S."/>
        </authorList>
    </citation>
    <scope>NUCLEOTIDE SEQUENCE [LARGE SCALE GENOMIC DNA]</scope>
    <source>
        <strain evidence="1 2">DSM 40189</strain>
    </source>
</reference>
<accession>A0A117PQ97</accession>
<comment type="caution">
    <text evidence="1">The sequence shown here is derived from an EMBL/GenBank/DDBJ whole genome shotgun (WGS) entry which is preliminary data.</text>
</comment>
<sequence>MANGGKSIPPVHTEMIEVTPETCKSWMEKRTCNRVPLKRSNIDKFKSILRSGQFRTTHQGFALDWHGCLIDGQHRAAALIETGITVTSQVTYNMDPDAFAAIDGGRVRTAGDFVAQLTDMKQSNSNVYGAALKVLSNRLSGQHWTRWTNGRPTAEQLQEWVEKWPVSEDRIIRLTAKGKQCHASATGLIVAYKIITETWPERIADMFFDCIGEASKEFVGRDPRAIYTNTMINVNKGRVSRDSVQQSAQAVKAFNALIAGETIGTLKKMKISGTKIVEDRKTGEEVEQAYLADRYPEVIARTVEVSEKWLTRDNLVLFD</sequence>
<dbReference type="AlphaFoldDB" id="A0A117PQ97"/>
<evidence type="ECO:0000313" key="2">
    <source>
        <dbReference type="Proteomes" id="UP000054241"/>
    </source>
</evidence>
<organism evidence="1 2">
    <name type="scientific">Streptomyces cellostaticus</name>
    <dbReference type="NCBI Taxonomy" id="67285"/>
    <lineage>
        <taxon>Bacteria</taxon>
        <taxon>Bacillati</taxon>
        <taxon>Actinomycetota</taxon>
        <taxon>Actinomycetes</taxon>
        <taxon>Kitasatosporales</taxon>
        <taxon>Streptomycetaceae</taxon>
        <taxon>Streptomyces</taxon>
    </lineage>
</organism>
<gene>
    <name evidence="1" type="ORF">AQI88_41475</name>
</gene>
<dbReference type="EMBL" id="LMWL01000115">
    <property type="protein sequence ID" value="KUM85833.1"/>
    <property type="molecule type" value="Genomic_DNA"/>
</dbReference>
<proteinExistence type="predicted"/>